<feature type="transmembrane region" description="Helical" evidence="12">
    <location>
        <begin position="20"/>
        <end position="41"/>
    </location>
</feature>
<accession>A0A4R6GWS3</accession>
<evidence type="ECO:0000256" key="3">
    <source>
        <dbReference type="ARBA" id="ARBA00022538"/>
    </source>
</evidence>
<dbReference type="PANTHER" id="PTHR11537:SF254">
    <property type="entry name" value="POTASSIUM VOLTAGE-GATED CHANNEL PROTEIN SHAB"/>
    <property type="match status" value="1"/>
</dbReference>
<evidence type="ECO:0000256" key="1">
    <source>
        <dbReference type="ARBA" id="ARBA00004141"/>
    </source>
</evidence>
<keyword evidence="8 12" id="KW-1133">Transmembrane helix</keyword>
<evidence type="ECO:0000256" key="6">
    <source>
        <dbReference type="ARBA" id="ARBA00022882"/>
    </source>
</evidence>
<sequence>MRLKEKIYRVVNKGAHGSKYNLIFDYGIMLLIILNVVALAIGTVPGIKIKVGGFLRTFEVLSIIIFSIEYLMRLYVADLTHPSSSRVKSILKFVFSGYGLIDLVAILPFYLPFLIAVDMRFLRLFRLMRFFRLMKLNRYNSSLNLIWSVVKEKRSELAVTGFVSILILLISSFLMYDVESKIQPDKFPNIFATFWWAIATLTTVGYGDVYPITAVGKVISSLIAILGIGIVALPTGIISAGFMNKIDMKEVSKDICPHCGKEINQKPENRAQQNSNNNPQLVWEQKKQLGLERAEANH</sequence>
<keyword evidence="7" id="KW-0630">Potassium</keyword>
<dbReference type="AlphaFoldDB" id="A0A4R6GWS3"/>
<evidence type="ECO:0000256" key="2">
    <source>
        <dbReference type="ARBA" id="ARBA00022448"/>
    </source>
</evidence>
<dbReference type="EMBL" id="SNWI01000006">
    <property type="protein sequence ID" value="TDN99896.1"/>
    <property type="molecule type" value="Genomic_DNA"/>
</dbReference>
<reference evidence="14 15" key="1">
    <citation type="submission" date="2019-03" db="EMBL/GenBank/DDBJ databases">
        <title>Freshwater and sediment microbial communities from various areas in North America, analyzing microbe dynamics in response to fracking.</title>
        <authorList>
            <person name="Lamendella R."/>
        </authorList>
    </citation>
    <scope>NUCLEOTIDE SEQUENCE [LARGE SCALE GENOMIC DNA]</scope>
    <source>
        <strain evidence="14 15">114D</strain>
    </source>
</reference>
<evidence type="ECO:0000256" key="8">
    <source>
        <dbReference type="ARBA" id="ARBA00022989"/>
    </source>
</evidence>
<evidence type="ECO:0000256" key="5">
    <source>
        <dbReference type="ARBA" id="ARBA00022826"/>
    </source>
</evidence>
<keyword evidence="11 14" id="KW-0407">Ion channel</keyword>
<feature type="transmembrane region" description="Helical" evidence="12">
    <location>
        <begin position="93"/>
        <end position="117"/>
    </location>
</feature>
<dbReference type="RefSeq" id="WP_133465450.1">
    <property type="nucleotide sequence ID" value="NZ_SNWI01000006.1"/>
</dbReference>
<dbReference type="InterPro" id="IPR005821">
    <property type="entry name" value="Ion_trans_dom"/>
</dbReference>
<dbReference type="GO" id="GO:0005249">
    <property type="term" value="F:voltage-gated potassium channel activity"/>
    <property type="evidence" value="ECO:0007669"/>
    <property type="project" value="InterPro"/>
</dbReference>
<dbReference type="SUPFAM" id="SSF81324">
    <property type="entry name" value="Voltage-gated potassium channels"/>
    <property type="match status" value="1"/>
</dbReference>
<keyword evidence="5" id="KW-0631">Potassium channel</keyword>
<protein>
    <submittedName>
        <fullName evidence="14">Voltage-gated potassium channel</fullName>
    </submittedName>
</protein>
<organism evidence="14 15">
    <name type="scientific">Sunxiuqinia elliptica</name>
    <dbReference type="NCBI Taxonomy" id="655355"/>
    <lineage>
        <taxon>Bacteria</taxon>
        <taxon>Pseudomonadati</taxon>
        <taxon>Bacteroidota</taxon>
        <taxon>Bacteroidia</taxon>
        <taxon>Marinilabiliales</taxon>
        <taxon>Prolixibacteraceae</taxon>
        <taxon>Sunxiuqinia</taxon>
    </lineage>
</organism>
<dbReference type="Proteomes" id="UP000294848">
    <property type="component" value="Unassembled WGS sequence"/>
</dbReference>
<dbReference type="InterPro" id="IPR028325">
    <property type="entry name" value="VG_K_chnl"/>
</dbReference>
<gene>
    <name evidence="14" type="ORF">DET52_106106</name>
</gene>
<feature type="transmembrane region" description="Helical" evidence="12">
    <location>
        <begin position="188"/>
        <end position="206"/>
    </location>
</feature>
<keyword evidence="6" id="KW-0851">Voltage-gated channel</keyword>
<dbReference type="OrthoDB" id="9799090at2"/>
<dbReference type="PANTHER" id="PTHR11537">
    <property type="entry name" value="VOLTAGE-GATED POTASSIUM CHANNEL"/>
    <property type="match status" value="1"/>
</dbReference>
<dbReference type="GO" id="GO:0001508">
    <property type="term" value="P:action potential"/>
    <property type="evidence" value="ECO:0007669"/>
    <property type="project" value="TreeGrafter"/>
</dbReference>
<keyword evidence="3" id="KW-0633">Potassium transport</keyword>
<feature type="transmembrane region" description="Helical" evidence="12">
    <location>
        <begin position="218"/>
        <end position="243"/>
    </location>
</feature>
<evidence type="ECO:0000256" key="12">
    <source>
        <dbReference type="SAM" id="Phobius"/>
    </source>
</evidence>
<evidence type="ECO:0000256" key="4">
    <source>
        <dbReference type="ARBA" id="ARBA00022692"/>
    </source>
</evidence>
<dbReference type="GO" id="GO:0008076">
    <property type="term" value="C:voltage-gated potassium channel complex"/>
    <property type="evidence" value="ECO:0007669"/>
    <property type="project" value="InterPro"/>
</dbReference>
<keyword evidence="2" id="KW-0813">Transport</keyword>
<proteinExistence type="predicted"/>
<dbReference type="Gene3D" id="1.20.120.350">
    <property type="entry name" value="Voltage-gated potassium channels. Chain C"/>
    <property type="match status" value="1"/>
</dbReference>
<dbReference type="Gene3D" id="1.10.287.70">
    <property type="match status" value="1"/>
</dbReference>
<name>A0A4R6GWS3_9BACT</name>
<evidence type="ECO:0000313" key="15">
    <source>
        <dbReference type="Proteomes" id="UP000294848"/>
    </source>
</evidence>
<feature type="transmembrane region" description="Helical" evidence="12">
    <location>
        <begin position="157"/>
        <end position="176"/>
    </location>
</feature>
<evidence type="ECO:0000259" key="13">
    <source>
        <dbReference type="Pfam" id="PF00520"/>
    </source>
</evidence>
<dbReference type="PRINTS" id="PR00169">
    <property type="entry name" value="KCHANNEL"/>
</dbReference>
<comment type="subcellular location">
    <subcellularLocation>
        <location evidence="1">Membrane</location>
        <topology evidence="1">Multi-pass membrane protein</topology>
    </subcellularLocation>
</comment>
<evidence type="ECO:0000256" key="11">
    <source>
        <dbReference type="ARBA" id="ARBA00023303"/>
    </source>
</evidence>
<comment type="caution">
    <text evidence="14">The sequence shown here is derived from an EMBL/GenBank/DDBJ whole genome shotgun (WGS) entry which is preliminary data.</text>
</comment>
<keyword evidence="4 12" id="KW-0812">Transmembrane</keyword>
<dbReference type="InterPro" id="IPR027359">
    <property type="entry name" value="Volt_channel_dom_sf"/>
</dbReference>
<dbReference type="Pfam" id="PF00520">
    <property type="entry name" value="Ion_trans"/>
    <property type="match status" value="1"/>
</dbReference>
<evidence type="ECO:0000256" key="9">
    <source>
        <dbReference type="ARBA" id="ARBA00023065"/>
    </source>
</evidence>
<evidence type="ECO:0000256" key="10">
    <source>
        <dbReference type="ARBA" id="ARBA00023136"/>
    </source>
</evidence>
<keyword evidence="10 12" id="KW-0472">Membrane</keyword>
<evidence type="ECO:0000256" key="7">
    <source>
        <dbReference type="ARBA" id="ARBA00022958"/>
    </source>
</evidence>
<feature type="domain" description="Ion transport" evidence="13">
    <location>
        <begin position="23"/>
        <end position="243"/>
    </location>
</feature>
<evidence type="ECO:0000313" key="14">
    <source>
        <dbReference type="EMBL" id="TDN99896.1"/>
    </source>
</evidence>
<feature type="transmembrane region" description="Helical" evidence="12">
    <location>
        <begin position="53"/>
        <end position="72"/>
    </location>
</feature>
<keyword evidence="9" id="KW-0406">Ion transport</keyword>